<evidence type="ECO:0000256" key="1">
    <source>
        <dbReference type="ARBA" id="ARBA00022491"/>
    </source>
</evidence>
<evidence type="ECO:0000256" key="4">
    <source>
        <dbReference type="ARBA" id="ARBA00023163"/>
    </source>
</evidence>
<dbReference type="InterPro" id="IPR046335">
    <property type="entry name" value="LacI/GalR-like_sensor"/>
</dbReference>
<dbReference type="GO" id="GO:0000976">
    <property type="term" value="F:transcription cis-regulatory region binding"/>
    <property type="evidence" value="ECO:0007669"/>
    <property type="project" value="TreeGrafter"/>
</dbReference>
<dbReference type="Proteomes" id="UP000799092">
    <property type="component" value="Unassembled WGS sequence"/>
</dbReference>
<proteinExistence type="predicted"/>
<dbReference type="PROSITE" id="PS50943">
    <property type="entry name" value="HTH_CROC1"/>
    <property type="match status" value="1"/>
</dbReference>
<dbReference type="SUPFAM" id="SSF53822">
    <property type="entry name" value="Periplasmic binding protein-like I"/>
    <property type="match status" value="1"/>
</dbReference>
<reference evidence="7" key="1">
    <citation type="submission" date="2019-11" db="EMBL/GenBank/DDBJ databases">
        <authorList>
            <person name="Li J."/>
        </authorList>
    </citation>
    <scope>NUCLEOTIDE SEQUENCE</scope>
    <source>
        <strain evidence="7">B6B</strain>
    </source>
</reference>
<dbReference type="PROSITE" id="PS00356">
    <property type="entry name" value="HTH_LACI_1"/>
    <property type="match status" value="1"/>
</dbReference>
<keyword evidence="3 7" id="KW-0238">DNA-binding</keyword>
<dbReference type="Gene3D" id="1.10.260.40">
    <property type="entry name" value="lambda repressor-like DNA-binding domains"/>
    <property type="match status" value="1"/>
</dbReference>
<feature type="domain" description="HTH cro/C1-type" evidence="6">
    <location>
        <begin position="5"/>
        <end position="53"/>
    </location>
</feature>
<dbReference type="InterPro" id="IPR010982">
    <property type="entry name" value="Lambda_DNA-bd_dom_sf"/>
</dbReference>
<dbReference type="EMBL" id="WJNG01000016">
    <property type="protein sequence ID" value="MRH44479.1"/>
    <property type="molecule type" value="Genomic_DNA"/>
</dbReference>
<accession>A0A6A8DL51</accession>
<name>A0A6A8DL51_9BACI</name>
<feature type="domain" description="HTH lacI-type" evidence="5">
    <location>
        <begin position="4"/>
        <end position="59"/>
    </location>
</feature>
<keyword evidence="1" id="KW-0678">Repressor</keyword>
<dbReference type="Pfam" id="PF00356">
    <property type="entry name" value="LacI"/>
    <property type="match status" value="1"/>
</dbReference>
<dbReference type="InterPro" id="IPR000843">
    <property type="entry name" value="HTH_LacI"/>
</dbReference>
<evidence type="ECO:0000256" key="3">
    <source>
        <dbReference type="ARBA" id="ARBA00023125"/>
    </source>
</evidence>
<keyword evidence="2" id="KW-0805">Transcription regulation</keyword>
<dbReference type="InterPro" id="IPR028082">
    <property type="entry name" value="Peripla_BP_I"/>
</dbReference>
<evidence type="ECO:0000259" key="5">
    <source>
        <dbReference type="PROSITE" id="PS50932"/>
    </source>
</evidence>
<dbReference type="PANTHER" id="PTHR30146">
    <property type="entry name" value="LACI-RELATED TRANSCRIPTIONAL REPRESSOR"/>
    <property type="match status" value="1"/>
</dbReference>
<evidence type="ECO:0000313" key="8">
    <source>
        <dbReference type="Proteomes" id="UP000799092"/>
    </source>
</evidence>
<dbReference type="InterPro" id="IPR001387">
    <property type="entry name" value="Cro/C1-type_HTH"/>
</dbReference>
<protein>
    <submittedName>
        <fullName evidence="7">LacI family DNA-binding transcriptional regulator</fullName>
    </submittedName>
</protein>
<dbReference type="RefSeq" id="WP_153738093.1">
    <property type="nucleotide sequence ID" value="NZ_WJNG01000016.1"/>
</dbReference>
<dbReference type="Gene3D" id="3.40.50.2300">
    <property type="match status" value="2"/>
</dbReference>
<sequence length="336" mass="38255">MGKTTMADVAKKAGVSKSTVSQFLNERYEYMSPDTRIRIEAAIDELNYQPNYLARSLKQKRTSTVGIIVANIMHQFSTEVSRSVEDYFNKHNMHAIVCNADNDPEKEKKYIEMLRAKQVDGLIIFPTAQNADIYKNMIKEEYPVVFMDRKVPDLQAPTVVSQNIEATYSAIQHFIDNGHERIAIATEPLTISPRIERHEGYKKALHANGIKINPEFQISTSIDKIKKELDRLFQLDAPPTAILAGNDIVFIEVLEFAKEKKLEVGESFALVVFDNIPFAHFVHPPVTTIAQSAYMMGEKAADLLLKQINKEQIDRHEVSFPCELIIRDSSKRLKEK</sequence>
<evidence type="ECO:0000256" key="2">
    <source>
        <dbReference type="ARBA" id="ARBA00023015"/>
    </source>
</evidence>
<dbReference type="GO" id="GO:0003700">
    <property type="term" value="F:DNA-binding transcription factor activity"/>
    <property type="evidence" value="ECO:0007669"/>
    <property type="project" value="TreeGrafter"/>
</dbReference>
<dbReference type="CDD" id="cd19977">
    <property type="entry name" value="PBP1_EndR-like"/>
    <property type="match status" value="1"/>
</dbReference>
<gene>
    <name evidence="7" type="ORF">GH741_17685</name>
</gene>
<dbReference type="AlphaFoldDB" id="A0A6A8DL51"/>
<dbReference type="SMART" id="SM00354">
    <property type="entry name" value="HTH_LACI"/>
    <property type="match status" value="1"/>
</dbReference>
<keyword evidence="8" id="KW-1185">Reference proteome</keyword>
<comment type="caution">
    <text evidence="7">The sequence shown here is derived from an EMBL/GenBank/DDBJ whole genome shotgun (WGS) entry which is preliminary data.</text>
</comment>
<dbReference type="PANTHER" id="PTHR30146:SF148">
    <property type="entry name" value="HTH-TYPE TRANSCRIPTIONAL REPRESSOR PURR-RELATED"/>
    <property type="match status" value="1"/>
</dbReference>
<dbReference type="CDD" id="cd01392">
    <property type="entry name" value="HTH_LacI"/>
    <property type="match status" value="1"/>
</dbReference>
<dbReference type="SUPFAM" id="SSF47413">
    <property type="entry name" value="lambda repressor-like DNA-binding domains"/>
    <property type="match status" value="1"/>
</dbReference>
<evidence type="ECO:0000259" key="6">
    <source>
        <dbReference type="PROSITE" id="PS50943"/>
    </source>
</evidence>
<dbReference type="PROSITE" id="PS50932">
    <property type="entry name" value="HTH_LACI_2"/>
    <property type="match status" value="1"/>
</dbReference>
<evidence type="ECO:0000313" key="7">
    <source>
        <dbReference type="EMBL" id="MRH44479.1"/>
    </source>
</evidence>
<organism evidence="7 8">
    <name type="scientific">Aquibacillus halophilus</name>
    <dbReference type="NCBI Taxonomy" id="930132"/>
    <lineage>
        <taxon>Bacteria</taxon>
        <taxon>Bacillati</taxon>
        <taxon>Bacillota</taxon>
        <taxon>Bacilli</taxon>
        <taxon>Bacillales</taxon>
        <taxon>Bacillaceae</taxon>
        <taxon>Aquibacillus</taxon>
    </lineage>
</organism>
<dbReference type="OrthoDB" id="1639518at2"/>
<dbReference type="PRINTS" id="PR00036">
    <property type="entry name" value="HTHLACI"/>
</dbReference>
<dbReference type="Pfam" id="PF13377">
    <property type="entry name" value="Peripla_BP_3"/>
    <property type="match status" value="1"/>
</dbReference>
<keyword evidence="4" id="KW-0804">Transcription</keyword>